<evidence type="ECO:0000256" key="1">
    <source>
        <dbReference type="ARBA" id="ARBA00004459"/>
    </source>
</evidence>
<accession>A0A3L7A578</accession>
<proteinExistence type="predicted"/>
<evidence type="ECO:0000256" key="2">
    <source>
        <dbReference type="ARBA" id="ARBA00022729"/>
    </source>
</evidence>
<keyword evidence="2" id="KW-0732">Signal</keyword>
<dbReference type="NCBIfam" id="NF047847">
    <property type="entry name" value="SS_mature_LptM"/>
    <property type="match status" value="1"/>
</dbReference>
<evidence type="ECO:0000313" key="9">
    <source>
        <dbReference type="Proteomes" id="UP000269692"/>
    </source>
</evidence>
<protein>
    <recommendedName>
        <fullName evidence="10">Lipoprotein</fullName>
    </recommendedName>
</protein>
<name>A0A3L7A578_9HYPH</name>
<comment type="caution">
    <text evidence="8">The sequence shown here is derived from an EMBL/GenBank/DDBJ whole genome shotgun (WGS) entry which is preliminary data.</text>
</comment>
<evidence type="ECO:0000256" key="7">
    <source>
        <dbReference type="SAM" id="MobiDB-lite"/>
    </source>
</evidence>
<dbReference type="Pfam" id="PF13627">
    <property type="entry name" value="LptM_cons"/>
    <property type="match status" value="1"/>
</dbReference>
<keyword evidence="9" id="KW-1185">Reference proteome</keyword>
<dbReference type="AlphaFoldDB" id="A0A3L7A578"/>
<dbReference type="GO" id="GO:0009279">
    <property type="term" value="C:cell outer membrane"/>
    <property type="evidence" value="ECO:0007669"/>
    <property type="project" value="UniProtKB-SubCell"/>
</dbReference>
<feature type="region of interest" description="Disordered" evidence="7">
    <location>
        <begin position="49"/>
        <end position="125"/>
    </location>
</feature>
<gene>
    <name evidence="8" type="ORF">D9R14_17015</name>
</gene>
<keyword evidence="5" id="KW-0998">Cell outer membrane</keyword>
<evidence type="ECO:0000256" key="5">
    <source>
        <dbReference type="ARBA" id="ARBA00023237"/>
    </source>
</evidence>
<feature type="compositionally biased region" description="Low complexity" evidence="7">
    <location>
        <begin position="49"/>
        <end position="79"/>
    </location>
</feature>
<organism evidence="8 9">
    <name type="scientific">Xanthobacter tagetidis</name>
    <dbReference type="NCBI Taxonomy" id="60216"/>
    <lineage>
        <taxon>Bacteria</taxon>
        <taxon>Pseudomonadati</taxon>
        <taxon>Pseudomonadota</taxon>
        <taxon>Alphaproteobacteria</taxon>
        <taxon>Hyphomicrobiales</taxon>
        <taxon>Xanthobacteraceae</taxon>
        <taxon>Xanthobacter</taxon>
    </lineage>
</organism>
<evidence type="ECO:0008006" key="10">
    <source>
        <dbReference type="Google" id="ProtNLM"/>
    </source>
</evidence>
<comment type="subcellular location">
    <subcellularLocation>
        <location evidence="1">Cell outer membrane</location>
        <topology evidence="1">Lipid-anchor</topology>
    </subcellularLocation>
</comment>
<keyword evidence="4" id="KW-0564">Palmitate</keyword>
<keyword evidence="6" id="KW-0449">Lipoprotein</keyword>
<evidence type="ECO:0000256" key="6">
    <source>
        <dbReference type="ARBA" id="ARBA00023288"/>
    </source>
</evidence>
<keyword evidence="3" id="KW-0472">Membrane</keyword>
<dbReference type="Proteomes" id="UP000269692">
    <property type="component" value="Unassembled WGS sequence"/>
</dbReference>
<evidence type="ECO:0000313" key="8">
    <source>
        <dbReference type="EMBL" id="RLP75483.1"/>
    </source>
</evidence>
<evidence type="ECO:0000256" key="3">
    <source>
        <dbReference type="ARBA" id="ARBA00023136"/>
    </source>
</evidence>
<sequence length="125" mass="11977">MARLRSFDPAAAARRARTPAGPTPAGAVRVVLALAGALALAGCGVKGPLELPPGAHAAPPAATATAAAESGSGKSGAAANQSLLGASGGSTGWQSGTSTKNPSATPEQLKGASRPKTPFILDGLL</sequence>
<dbReference type="InterPro" id="IPR032831">
    <property type="entry name" value="LptM_cons"/>
</dbReference>
<feature type="region of interest" description="Disordered" evidence="7">
    <location>
        <begin position="1"/>
        <end position="25"/>
    </location>
</feature>
<evidence type="ECO:0000256" key="4">
    <source>
        <dbReference type="ARBA" id="ARBA00023139"/>
    </source>
</evidence>
<feature type="compositionally biased region" description="Low complexity" evidence="7">
    <location>
        <begin position="9"/>
        <end position="25"/>
    </location>
</feature>
<dbReference type="EMBL" id="RCTF01000015">
    <property type="protein sequence ID" value="RLP75483.1"/>
    <property type="molecule type" value="Genomic_DNA"/>
</dbReference>
<reference evidence="8 9" key="1">
    <citation type="submission" date="2018-10" db="EMBL/GenBank/DDBJ databases">
        <title>Xanthobacter tagetidis genome sequencing and assembly.</title>
        <authorList>
            <person name="Maclea K.S."/>
            <person name="Goen A.E."/>
            <person name="Fatima S.A."/>
        </authorList>
    </citation>
    <scope>NUCLEOTIDE SEQUENCE [LARGE SCALE GENOMIC DNA]</scope>
    <source>
        <strain evidence="8 9">ATCC 700314</strain>
    </source>
</reference>